<keyword evidence="1" id="KW-0238">DNA-binding</keyword>
<dbReference type="RefSeq" id="WP_369724001.1">
    <property type="nucleotide sequence ID" value="NZ_CP165734.1"/>
</dbReference>
<dbReference type="PROSITE" id="PS50943">
    <property type="entry name" value="HTH_CROC1"/>
    <property type="match status" value="1"/>
</dbReference>
<evidence type="ECO:0000256" key="1">
    <source>
        <dbReference type="ARBA" id="ARBA00023125"/>
    </source>
</evidence>
<dbReference type="InterPro" id="IPR014710">
    <property type="entry name" value="RmlC-like_jellyroll"/>
</dbReference>
<dbReference type="CDD" id="cd02209">
    <property type="entry name" value="cupin_XRE_C"/>
    <property type="match status" value="1"/>
</dbReference>
<dbReference type="InterPro" id="IPR010982">
    <property type="entry name" value="Lambda_DNA-bd_dom_sf"/>
</dbReference>
<dbReference type="GO" id="GO:0003677">
    <property type="term" value="F:DNA binding"/>
    <property type="evidence" value="ECO:0007669"/>
    <property type="project" value="UniProtKB-KW"/>
</dbReference>
<reference evidence="3" key="1">
    <citation type="submission" date="2024-08" db="EMBL/GenBank/DDBJ databases">
        <authorList>
            <person name="Chaddad Z."/>
            <person name="Lamrabet M."/>
            <person name="Bouhnik O."/>
            <person name="Alami S."/>
            <person name="Wipf D."/>
            <person name="Courty P.E."/>
            <person name="Missbah El Idrissi M."/>
        </authorList>
    </citation>
    <scope>NUCLEOTIDE SEQUENCE</scope>
    <source>
        <strain evidence="3">LLZ17</strain>
    </source>
</reference>
<protein>
    <submittedName>
        <fullName evidence="3">Helix-turn-helix domain-containing protein</fullName>
    </submittedName>
</protein>
<dbReference type="GO" id="GO:0005829">
    <property type="term" value="C:cytosol"/>
    <property type="evidence" value="ECO:0007669"/>
    <property type="project" value="TreeGrafter"/>
</dbReference>
<dbReference type="CDD" id="cd00093">
    <property type="entry name" value="HTH_XRE"/>
    <property type="match status" value="1"/>
</dbReference>
<dbReference type="InterPro" id="IPR001387">
    <property type="entry name" value="Cro/C1-type_HTH"/>
</dbReference>
<dbReference type="InterPro" id="IPR011051">
    <property type="entry name" value="RmlC_Cupin_sf"/>
</dbReference>
<dbReference type="SUPFAM" id="SSF51182">
    <property type="entry name" value="RmlC-like cupins"/>
    <property type="match status" value="1"/>
</dbReference>
<feature type="domain" description="HTH cro/C1-type" evidence="2">
    <location>
        <begin position="18"/>
        <end position="72"/>
    </location>
</feature>
<sequence>MSEITTPDGANSQLGQCLKAARQARGLTLKQVAERTGMALSTLSKVENGLMSLTYDKLLQLTSGLKMEIAELFNPASATPVQGRPVTARRSICRGGQGQIITTKFYTYTYQCTDLIGKRMVPIMAEVRARSLDEFGPLLRHAGEEYFLVTSGRVAVHTEFYSPEILGEGDGIYLDSTMGHAYLNAGEAPSAKGVCLCTSEAPDLYDQLRQIASRDVAPAGDDELPS</sequence>
<dbReference type="Pfam" id="PF07883">
    <property type="entry name" value="Cupin_2"/>
    <property type="match status" value="1"/>
</dbReference>
<organism evidence="3">
    <name type="scientific">Bradyrhizobium sp. LLZ17</name>
    <dbReference type="NCBI Taxonomy" id="3239388"/>
    <lineage>
        <taxon>Bacteria</taxon>
        <taxon>Pseudomonadati</taxon>
        <taxon>Pseudomonadota</taxon>
        <taxon>Alphaproteobacteria</taxon>
        <taxon>Hyphomicrobiales</taxon>
        <taxon>Nitrobacteraceae</taxon>
        <taxon>Bradyrhizobium</taxon>
    </lineage>
</organism>
<name>A0AB39XQ44_9BRAD</name>
<accession>A0AB39XQ44</accession>
<dbReference type="SMART" id="SM00530">
    <property type="entry name" value="HTH_XRE"/>
    <property type="match status" value="1"/>
</dbReference>
<dbReference type="SUPFAM" id="SSF47413">
    <property type="entry name" value="lambda repressor-like DNA-binding domains"/>
    <property type="match status" value="1"/>
</dbReference>
<dbReference type="EMBL" id="CP165734">
    <property type="protein sequence ID" value="XDV59305.1"/>
    <property type="molecule type" value="Genomic_DNA"/>
</dbReference>
<dbReference type="PANTHER" id="PTHR46797:SF20">
    <property type="entry name" value="BLR4304 PROTEIN"/>
    <property type="match status" value="1"/>
</dbReference>
<evidence type="ECO:0000259" key="2">
    <source>
        <dbReference type="PROSITE" id="PS50943"/>
    </source>
</evidence>
<dbReference type="PANTHER" id="PTHR46797">
    <property type="entry name" value="HTH-TYPE TRANSCRIPTIONAL REGULATOR"/>
    <property type="match status" value="1"/>
</dbReference>
<proteinExistence type="predicted"/>
<gene>
    <name evidence="3" type="ORF">AB8Z38_07830</name>
</gene>
<evidence type="ECO:0000313" key="3">
    <source>
        <dbReference type="EMBL" id="XDV59305.1"/>
    </source>
</evidence>
<dbReference type="InterPro" id="IPR013096">
    <property type="entry name" value="Cupin_2"/>
</dbReference>
<dbReference type="GO" id="GO:0003700">
    <property type="term" value="F:DNA-binding transcription factor activity"/>
    <property type="evidence" value="ECO:0007669"/>
    <property type="project" value="TreeGrafter"/>
</dbReference>
<dbReference type="Gene3D" id="2.60.120.10">
    <property type="entry name" value="Jelly Rolls"/>
    <property type="match status" value="1"/>
</dbReference>
<dbReference type="AlphaFoldDB" id="A0AB39XQ44"/>
<dbReference type="Pfam" id="PF01381">
    <property type="entry name" value="HTH_3"/>
    <property type="match status" value="1"/>
</dbReference>
<dbReference type="Gene3D" id="1.10.260.40">
    <property type="entry name" value="lambda repressor-like DNA-binding domains"/>
    <property type="match status" value="1"/>
</dbReference>
<dbReference type="InterPro" id="IPR050807">
    <property type="entry name" value="TransReg_Diox_bact_type"/>
</dbReference>